<dbReference type="GO" id="GO:0008817">
    <property type="term" value="F:corrinoid adenosyltransferase activity"/>
    <property type="evidence" value="ECO:0007669"/>
    <property type="project" value="InterPro"/>
</dbReference>
<keyword evidence="3 6" id="KW-0067">ATP-binding</keyword>
<dbReference type="Pfam" id="PF01923">
    <property type="entry name" value="Cob_adeno_trans"/>
    <property type="match status" value="1"/>
</dbReference>
<dbReference type="InterPro" id="IPR009194">
    <property type="entry name" value="AdoTrfase_EutT"/>
</dbReference>
<dbReference type="Gene3D" id="1.20.1200.10">
    <property type="entry name" value="Cobalamin adenosyltransferase-like"/>
    <property type="match status" value="1"/>
</dbReference>
<evidence type="ECO:0000256" key="3">
    <source>
        <dbReference type="ARBA" id="ARBA00022840"/>
    </source>
</evidence>
<accession>A0A1B2I333</accession>
<proteinExistence type="predicted"/>
<gene>
    <name evidence="6" type="ORF">BED41_04160</name>
</gene>
<dbReference type="OrthoDB" id="306726at2"/>
<evidence type="ECO:0000256" key="2">
    <source>
        <dbReference type="ARBA" id="ARBA00022741"/>
    </source>
</evidence>
<keyword evidence="1" id="KW-0808">Transferase</keyword>
<evidence type="ECO:0000256" key="1">
    <source>
        <dbReference type="ARBA" id="ARBA00022679"/>
    </source>
</evidence>
<name>A0A1B2I333_9BACT</name>
<dbReference type="KEGG" id="cpor:BED41_04160"/>
<evidence type="ECO:0000313" key="7">
    <source>
        <dbReference type="Proteomes" id="UP000093044"/>
    </source>
</evidence>
<dbReference type="GO" id="GO:0005524">
    <property type="term" value="F:ATP binding"/>
    <property type="evidence" value="ECO:0007669"/>
    <property type="project" value="UniProtKB-KW"/>
</dbReference>
<dbReference type="GeneID" id="83057048"/>
<evidence type="ECO:0000259" key="5">
    <source>
        <dbReference type="Pfam" id="PF01923"/>
    </source>
</evidence>
<feature type="domain" description="Cobalamin adenosyltransferase-like" evidence="5">
    <location>
        <begin position="90"/>
        <end position="248"/>
    </location>
</feature>
<dbReference type="SUPFAM" id="SSF89028">
    <property type="entry name" value="Cobalamin adenosyltransferase-like"/>
    <property type="match status" value="1"/>
</dbReference>
<evidence type="ECO:0000313" key="6">
    <source>
        <dbReference type="EMBL" id="ANZ44352.1"/>
    </source>
</evidence>
<dbReference type="Proteomes" id="UP000093044">
    <property type="component" value="Chromosome"/>
</dbReference>
<keyword evidence="2" id="KW-0547">Nucleotide-binding</keyword>
<dbReference type="InterPro" id="IPR016030">
    <property type="entry name" value="CblAdoTrfase-like"/>
</dbReference>
<sequence length="255" mass="29348">MKVITEAMLRDELKRSEITEYRVPDGMMLSPAAREYLQQRKIKISRESASERQKEAAVPAERTPEMAAPLQAKYRDYETGALYLEKPEYMTQIEGDMLVVKNHPRIAFRGKLDSLQALIVLDQAILNEKTGYGKMIADLDDILGVLREIMRCDALNEPLRVEKIIGLTSAELRERSHAPMKFFHVKYMRLPDYKMGIAYALLNQLRTAVREAEVTAVNAFKNGTNYERQDILEIFNRLSSAVHIMMCTYLQENNI</sequence>
<dbReference type="AlphaFoldDB" id="A0A1B2I333"/>
<dbReference type="InterPro" id="IPR036451">
    <property type="entry name" value="CblAdoTrfase-like_sf"/>
</dbReference>
<dbReference type="GO" id="GO:0006580">
    <property type="term" value="P:ethanolamine metabolic process"/>
    <property type="evidence" value="ECO:0007669"/>
    <property type="project" value="InterPro"/>
</dbReference>
<feature type="region of interest" description="Disordered" evidence="4">
    <location>
        <begin position="44"/>
        <end position="63"/>
    </location>
</feature>
<dbReference type="EMBL" id="CP016757">
    <property type="protein sequence ID" value="ANZ44352.1"/>
    <property type="molecule type" value="Genomic_DNA"/>
</dbReference>
<protein>
    <submittedName>
        <fullName evidence="6">ATP-binding protein</fullName>
    </submittedName>
</protein>
<dbReference type="STRING" id="1197717.BED41_04160"/>
<feature type="compositionally biased region" description="Basic and acidic residues" evidence="4">
    <location>
        <begin position="44"/>
        <end position="55"/>
    </location>
</feature>
<keyword evidence="7" id="KW-1185">Reference proteome</keyword>
<dbReference type="PIRSF" id="PIRSF012294">
    <property type="entry name" value="ATR_EutT"/>
    <property type="match status" value="1"/>
</dbReference>
<evidence type="ECO:0000256" key="4">
    <source>
        <dbReference type="SAM" id="MobiDB-lite"/>
    </source>
</evidence>
<dbReference type="GO" id="GO:0009236">
    <property type="term" value="P:cobalamin biosynthetic process"/>
    <property type="evidence" value="ECO:0007669"/>
    <property type="project" value="InterPro"/>
</dbReference>
<dbReference type="RefSeq" id="WP_066743387.1">
    <property type="nucleotide sequence ID" value="NZ_CP016757.1"/>
</dbReference>
<organism evidence="6 7">
    <name type="scientific">Cloacibacillus porcorum</name>
    <dbReference type="NCBI Taxonomy" id="1197717"/>
    <lineage>
        <taxon>Bacteria</taxon>
        <taxon>Thermotogati</taxon>
        <taxon>Synergistota</taxon>
        <taxon>Synergistia</taxon>
        <taxon>Synergistales</taxon>
        <taxon>Synergistaceae</taxon>
        <taxon>Cloacibacillus</taxon>
    </lineage>
</organism>
<reference evidence="6" key="1">
    <citation type="submission" date="2016-08" db="EMBL/GenBank/DDBJ databases">
        <title>Complete genome of Cloacibacillus porcorum.</title>
        <authorList>
            <person name="Looft T."/>
            <person name="Bayles D.O."/>
            <person name="Alt D.P."/>
        </authorList>
    </citation>
    <scope>NUCLEOTIDE SEQUENCE [LARGE SCALE GENOMIC DNA]</scope>
    <source>
        <strain evidence="6">CL-84</strain>
    </source>
</reference>